<comment type="caution">
    <text evidence="6">The sequence shown here is derived from an EMBL/GenBank/DDBJ whole genome shotgun (WGS) entry which is preliminary data.</text>
</comment>
<dbReference type="Gene3D" id="2.60.40.4290">
    <property type="match status" value="1"/>
</dbReference>
<dbReference type="InterPro" id="IPR035089">
    <property type="entry name" value="Phage_sheath_subtilisin"/>
</dbReference>
<keyword evidence="7" id="KW-1185">Reference proteome</keyword>
<dbReference type="Pfam" id="PF04984">
    <property type="entry name" value="Phage_sheath_1"/>
    <property type="match status" value="1"/>
</dbReference>
<dbReference type="Proteomes" id="UP001469365">
    <property type="component" value="Unassembled WGS sequence"/>
</dbReference>
<sequence length="438" mass="46908">MAGGTWTTQNKVRPGVYINFAGEGKPAGAVGERGIVTLGLPLSWGEPRKVTAIAAGDNVRELLGYDITAPQLVLVKEALKRAKTLLLYRLNDGVKASATVTALTVKAKYSGLRGNDLTVIIQPNIDNNTKFDVRTLLAGQTIDSQTVADIAGLKANAWVTFSGTGALTATAGTPLTGGTDGAVTNQDHTDYLGAVEVYNFHALALVSADAALKSVYAAFVKRLRDAEGRKVKAVLENYPAADHEGIISVKNGVVLTDGTVLNAQKATVWVAAATAGALMNQSLTYQAYDDAADVDTRYTNAQIEAALLGGEFVFVPGSGTAIVEQDINTFRSYTPTKGRVFSKNRVMRVLDGIADDFKRIFESYYIGKVDNHADGRNLFRKECIAYLDTLQSIGAIQQFDAKTDITVLPGEDADSVYVELNVQPVDSIEKIYMKVTVK</sequence>
<protein>
    <submittedName>
        <fullName evidence="6">Phage tail sheath family protein</fullName>
    </submittedName>
</protein>
<dbReference type="InterPro" id="IPR020287">
    <property type="entry name" value="Tail_sheath_C"/>
</dbReference>
<dbReference type="RefSeq" id="WP_341419612.1">
    <property type="nucleotide sequence ID" value="NZ_JBBPCC010000031.1"/>
</dbReference>
<reference evidence="6 7" key="1">
    <citation type="submission" date="2024-04" db="EMBL/GenBank/DDBJ databases">
        <title>draft genome sequnece of Paenibacillus filicis.</title>
        <authorList>
            <person name="Kim D.-U."/>
        </authorList>
    </citation>
    <scope>NUCLEOTIDE SEQUENCE [LARGE SCALE GENOMIC DNA]</scope>
    <source>
        <strain evidence="6 7">KACC14197</strain>
    </source>
</reference>
<dbReference type="InterPro" id="IPR035326">
    <property type="entry name" value="Beta_sandwich_Seath"/>
</dbReference>
<comment type="similarity">
    <text evidence="1">Belongs to the myoviridae tail sheath protein family.</text>
</comment>
<evidence type="ECO:0000259" key="4">
    <source>
        <dbReference type="Pfam" id="PF17482"/>
    </source>
</evidence>
<evidence type="ECO:0000313" key="6">
    <source>
        <dbReference type="EMBL" id="MEK8132478.1"/>
    </source>
</evidence>
<dbReference type="Gene3D" id="3.30.1490.360">
    <property type="match status" value="1"/>
</dbReference>
<gene>
    <name evidence="6" type="ORF">WMW72_31740</name>
</gene>
<dbReference type="Pfam" id="PF17481">
    <property type="entry name" value="Phage_sheath_domII"/>
    <property type="match status" value="1"/>
</dbReference>
<feature type="domain" description="Phage tail sheath protein-like beta-sandwich" evidence="3">
    <location>
        <begin position="91"/>
        <end position="180"/>
    </location>
</feature>
<evidence type="ECO:0000256" key="1">
    <source>
        <dbReference type="ARBA" id="ARBA00008005"/>
    </source>
</evidence>
<proteinExistence type="inferred from homology"/>
<feature type="domain" description="Tail sheath protein subtilisin-like" evidence="2">
    <location>
        <begin position="181"/>
        <end position="329"/>
    </location>
</feature>
<evidence type="ECO:0000313" key="7">
    <source>
        <dbReference type="Proteomes" id="UP001469365"/>
    </source>
</evidence>
<dbReference type="Gene3D" id="3.30.1370.220">
    <property type="match status" value="1"/>
</dbReference>
<dbReference type="Gene3D" id="3.30.360.90">
    <property type="match status" value="1"/>
</dbReference>
<feature type="domain" description="Tail sheath protein Gp18-like" evidence="5">
    <location>
        <begin position="33"/>
        <end position="90"/>
    </location>
</feature>
<feature type="domain" description="Tail sheath protein C-terminal" evidence="4">
    <location>
        <begin position="337"/>
        <end position="438"/>
    </location>
</feature>
<name>A0ABU9DXJ9_9BACL</name>
<organism evidence="6 7">
    <name type="scientific">Paenibacillus filicis</name>
    <dbReference type="NCBI Taxonomy" id="669464"/>
    <lineage>
        <taxon>Bacteria</taxon>
        <taxon>Bacillati</taxon>
        <taxon>Bacillota</taxon>
        <taxon>Bacilli</taxon>
        <taxon>Bacillales</taxon>
        <taxon>Paenibacillaceae</taxon>
        <taxon>Paenibacillus</taxon>
    </lineage>
</organism>
<dbReference type="Pfam" id="PF17482">
    <property type="entry name" value="Phage_sheath_1C"/>
    <property type="match status" value="1"/>
</dbReference>
<evidence type="ECO:0000259" key="3">
    <source>
        <dbReference type="Pfam" id="PF17481"/>
    </source>
</evidence>
<evidence type="ECO:0000259" key="2">
    <source>
        <dbReference type="Pfam" id="PF04984"/>
    </source>
</evidence>
<dbReference type="Gene3D" id="3.40.50.11790">
    <property type="match status" value="1"/>
</dbReference>
<dbReference type="EMBL" id="JBBPCC010000031">
    <property type="protein sequence ID" value="MEK8132478.1"/>
    <property type="molecule type" value="Genomic_DNA"/>
</dbReference>
<evidence type="ECO:0000259" key="5">
    <source>
        <dbReference type="Pfam" id="PF22671"/>
    </source>
</evidence>
<dbReference type="InterPro" id="IPR054564">
    <property type="entry name" value="Gp18_domIII_N"/>
</dbReference>
<accession>A0ABU9DXJ9</accession>
<dbReference type="Pfam" id="PF22671">
    <property type="entry name" value="Gp18_domIII_N"/>
    <property type="match status" value="1"/>
</dbReference>